<dbReference type="RefSeq" id="WP_072407652.1">
    <property type="nucleotide sequence ID" value="NZ_FPKW01000002.1"/>
</dbReference>
<evidence type="ECO:0000313" key="1">
    <source>
        <dbReference type="EMBL" id="SFZ91557.1"/>
    </source>
</evidence>
<sequence length="120" mass="13722">MKIKVEVEDIEVKKILSDIMNMGCTPIIKYQPEKPFEELSTEDVKEMIVIVPSEKESIDEKGSNCVKVGDIDIEKSNENWLSCKNKEQYIIVAPEILNNLLFLKLYSEGYGIITDEDFSS</sequence>
<proteinExistence type="predicted"/>
<protein>
    <submittedName>
        <fullName evidence="1">Uncharacterized protein</fullName>
    </submittedName>
</protein>
<reference evidence="2" key="1">
    <citation type="submission" date="2016-10" db="EMBL/GenBank/DDBJ databases">
        <authorList>
            <person name="Varghese N."/>
            <person name="Submissions S."/>
        </authorList>
    </citation>
    <scope>NUCLEOTIDE SEQUENCE [LARGE SCALE GENOMIC DNA]</scope>
    <source>
        <strain evidence="2">SUR2</strain>
    </source>
</reference>
<gene>
    <name evidence="1" type="ORF">SAMN05216324_102409</name>
</gene>
<name>A0A1K2IGJ4_9FLAO</name>
<keyword evidence="2" id="KW-1185">Reference proteome</keyword>
<dbReference type="EMBL" id="FPKW01000002">
    <property type="protein sequence ID" value="SFZ91557.1"/>
    <property type="molecule type" value="Genomic_DNA"/>
</dbReference>
<evidence type="ECO:0000313" key="2">
    <source>
        <dbReference type="Proteomes" id="UP000182034"/>
    </source>
</evidence>
<accession>A0A1K2IGJ4</accession>
<organism evidence="1 2">
    <name type="scientific">Chryseobacterium limigenitum</name>
    <dbReference type="NCBI Taxonomy" id="1612149"/>
    <lineage>
        <taxon>Bacteria</taxon>
        <taxon>Pseudomonadati</taxon>
        <taxon>Bacteroidota</taxon>
        <taxon>Flavobacteriia</taxon>
        <taxon>Flavobacteriales</taxon>
        <taxon>Weeksellaceae</taxon>
        <taxon>Chryseobacterium group</taxon>
        <taxon>Chryseobacterium</taxon>
    </lineage>
</organism>
<dbReference type="Proteomes" id="UP000182034">
    <property type="component" value="Unassembled WGS sequence"/>
</dbReference>
<dbReference type="AlphaFoldDB" id="A0A1K2IGJ4"/>